<keyword evidence="3" id="KW-1185">Reference proteome</keyword>
<dbReference type="OrthoDB" id="414243at2759"/>
<feature type="region of interest" description="Disordered" evidence="1">
    <location>
        <begin position="436"/>
        <end position="457"/>
    </location>
</feature>
<dbReference type="Proteomes" id="UP000186176">
    <property type="component" value="Unassembled WGS sequence"/>
</dbReference>
<name>A0A1J4MGJ7_9CRYT</name>
<evidence type="ECO:0000256" key="1">
    <source>
        <dbReference type="SAM" id="MobiDB-lite"/>
    </source>
</evidence>
<gene>
    <name evidence="2" type="ORF">cubi_02570</name>
</gene>
<sequence>MNNTINSWTSGLANFLNMGRNQRENVTGEVNIPNQGNDTHYWADQSGGNRFILHQNLHGISPKDIYQKGNNFVNPMDYSQFSPSIPNFKTAAYTSLSGMKQIVSITDIGSVVAHYYDLGKYVGLGGAIRFFMLCKQIKHSFINISLNDENINIGVYSSSIDQDSGFSYPLIIHNKKFHLFGTVPTLRYIAKKIGEYGIDAYRDYALDIFSETLSEWRNLLLLAILEKISESKIFQDTKEEVTESDLNSSRMTNFSRNISKVIEDTKKTFGTAITDDNYYNNYLKSRRKFFKSVESILVNFSANPFIPLKGEMIALDTTTTEGKEIPRQLCNCPSYCELFLFSIIYDDSVLIKENSKFLNENDISTEKLLEEFPKLHDLFQAIMAYPLITQWYKEMEQPSETEESSQHTSNKATNTINNEKVQTELNGVRTATPKKVSDIDPSIFDPSGTNIPIHNEPRTTNTITYRLAPPKSQVIFPNNSNNNQRVEIPNIYHQTCSKNPNVSTNTFNAIRINNYETSFRPSNPQPNVNVRIANFSKVNNLPYQMGQGHQVSTARQFNNYSDMRQNTQYPPFAPSTFR</sequence>
<dbReference type="RefSeq" id="XP_028874701.1">
    <property type="nucleotide sequence ID" value="XM_029019581.1"/>
</dbReference>
<comment type="caution">
    <text evidence="2">The sequence shown here is derived from an EMBL/GenBank/DDBJ whole genome shotgun (WGS) entry which is preliminary data.</text>
</comment>
<dbReference type="AlphaFoldDB" id="A0A1J4MGJ7"/>
<dbReference type="VEuPathDB" id="CryptoDB:cubi_02570"/>
<feature type="region of interest" description="Disordered" evidence="1">
    <location>
        <begin position="396"/>
        <end position="418"/>
    </location>
</feature>
<feature type="compositionally biased region" description="Polar residues" evidence="1">
    <location>
        <begin position="447"/>
        <end position="457"/>
    </location>
</feature>
<dbReference type="EMBL" id="LRBP01000016">
    <property type="protein sequence ID" value="OII73358.1"/>
    <property type="molecule type" value="Genomic_DNA"/>
</dbReference>
<protein>
    <submittedName>
        <fullName evidence="2">Putative low complexity protein</fullName>
    </submittedName>
</protein>
<accession>A0A1J4MGJ7</accession>
<organism evidence="2 3">
    <name type="scientific">Cryptosporidium ubiquitum</name>
    <dbReference type="NCBI Taxonomy" id="857276"/>
    <lineage>
        <taxon>Eukaryota</taxon>
        <taxon>Sar</taxon>
        <taxon>Alveolata</taxon>
        <taxon>Apicomplexa</taxon>
        <taxon>Conoidasida</taxon>
        <taxon>Coccidia</taxon>
        <taxon>Eucoccidiorida</taxon>
        <taxon>Eimeriorina</taxon>
        <taxon>Cryptosporidiidae</taxon>
        <taxon>Cryptosporidium</taxon>
    </lineage>
</organism>
<feature type="compositionally biased region" description="Polar residues" evidence="1">
    <location>
        <begin position="406"/>
        <end position="418"/>
    </location>
</feature>
<evidence type="ECO:0000313" key="2">
    <source>
        <dbReference type="EMBL" id="OII73358.1"/>
    </source>
</evidence>
<dbReference type="GeneID" id="39979360"/>
<reference evidence="2 3" key="1">
    <citation type="submission" date="2016-10" db="EMBL/GenBank/DDBJ databases">
        <title>Reductive evolution of mitochondrial metabolism and differential evolution of invasion-related proteins in Cryptosporidium.</title>
        <authorList>
            <person name="Liu S."/>
            <person name="Roellig D.M."/>
            <person name="Guo Y."/>
            <person name="Li N."/>
            <person name="Frace M.A."/>
            <person name="Tang K."/>
            <person name="Zhang L."/>
            <person name="Feng Y."/>
            <person name="Xiao L."/>
        </authorList>
    </citation>
    <scope>NUCLEOTIDE SEQUENCE [LARGE SCALE GENOMIC DNA]</scope>
    <source>
        <strain evidence="2">39726</strain>
    </source>
</reference>
<proteinExistence type="predicted"/>
<evidence type="ECO:0000313" key="3">
    <source>
        <dbReference type="Proteomes" id="UP000186176"/>
    </source>
</evidence>